<dbReference type="GO" id="GO:0005615">
    <property type="term" value="C:extracellular space"/>
    <property type="evidence" value="ECO:0007669"/>
    <property type="project" value="TreeGrafter"/>
</dbReference>
<dbReference type="Gene3D" id="2.10.25.10">
    <property type="entry name" value="Laminin"/>
    <property type="match status" value="1"/>
</dbReference>
<feature type="region of interest" description="Disordered" evidence="1">
    <location>
        <begin position="1"/>
        <end position="38"/>
    </location>
</feature>
<dbReference type="InterPro" id="IPR014716">
    <property type="entry name" value="Fibrinogen_a/b/g_C_1"/>
</dbReference>
<evidence type="ECO:0000313" key="4">
    <source>
        <dbReference type="Proteomes" id="UP000230750"/>
    </source>
</evidence>
<evidence type="ECO:0000259" key="2">
    <source>
        <dbReference type="PROSITE" id="PS51406"/>
    </source>
</evidence>
<evidence type="ECO:0000256" key="1">
    <source>
        <dbReference type="SAM" id="MobiDB-lite"/>
    </source>
</evidence>
<dbReference type="CDD" id="cd19941">
    <property type="entry name" value="TIL"/>
    <property type="match status" value="1"/>
</dbReference>
<dbReference type="PANTHER" id="PTHR19143">
    <property type="entry name" value="FIBRINOGEN/TENASCIN/ANGIOPOEITIN"/>
    <property type="match status" value="1"/>
</dbReference>
<gene>
    <name evidence="3" type="ORF">BSL78_19682</name>
</gene>
<comment type="caution">
    <text evidence="3">The sequence shown here is derived from an EMBL/GenBank/DDBJ whole genome shotgun (WGS) entry which is preliminary data.</text>
</comment>
<dbReference type="InterPro" id="IPR002181">
    <property type="entry name" value="Fibrinogen_a/b/g_C_dom"/>
</dbReference>
<dbReference type="InterPro" id="IPR036084">
    <property type="entry name" value="Ser_inhib-like_sf"/>
</dbReference>
<dbReference type="EMBL" id="MRZV01000849">
    <property type="protein sequence ID" value="PIK43465.1"/>
    <property type="molecule type" value="Genomic_DNA"/>
</dbReference>
<dbReference type="STRING" id="307972.A0A2G8K693"/>
<dbReference type="InterPro" id="IPR050373">
    <property type="entry name" value="Fibrinogen_C-term_domain"/>
</dbReference>
<reference evidence="3 4" key="1">
    <citation type="journal article" date="2017" name="PLoS Biol.">
        <title>The sea cucumber genome provides insights into morphological evolution and visceral regeneration.</title>
        <authorList>
            <person name="Zhang X."/>
            <person name="Sun L."/>
            <person name="Yuan J."/>
            <person name="Sun Y."/>
            <person name="Gao Y."/>
            <person name="Zhang L."/>
            <person name="Li S."/>
            <person name="Dai H."/>
            <person name="Hamel J.F."/>
            <person name="Liu C."/>
            <person name="Yu Y."/>
            <person name="Liu S."/>
            <person name="Lin W."/>
            <person name="Guo K."/>
            <person name="Jin S."/>
            <person name="Xu P."/>
            <person name="Storey K.B."/>
            <person name="Huan P."/>
            <person name="Zhang T."/>
            <person name="Zhou Y."/>
            <person name="Zhang J."/>
            <person name="Lin C."/>
            <person name="Li X."/>
            <person name="Xing L."/>
            <person name="Huo D."/>
            <person name="Sun M."/>
            <person name="Wang L."/>
            <person name="Mercier A."/>
            <person name="Li F."/>
            <person name="Yang H."/>
            <person name="Xiang J."/>
        </authorList>
    </citation>
    <scope>NUCLEOTIDE SEQUENCE [LARGE SCALE GENOMIC DNA]</scope>
    <source>
        <strain evidence="3">Shaxun</strain>
        <tissue evidence="3">Muscle</tissue>
    </source>
</reference>
<evidence type="ECO:0000313" key="3">
    <source>
        <dbReference type="EMBL" id="PIK43465.1"/>
    </source>
</evidence>
<protein>
    <submittedName>
        <fullName evidence="3">Ficolin-1</fullName>
    </submittedName>
</protein>
<feature type="compositionally biased region" description="Polar residues" evidence="1">
    <location>
        <begin position="7"/>
        <end position="21"/>
    </location>
</feature>
<accession>A0A2G8K693</accession>
<dbReference type="AlphaFoldDB" id="A0A2G8K693"/>
<organism evidence="3 4">
    <name type="scientific">Stichopus japonicus</name>
    <name type="common">Sea cucumber</name>
    <dbReference type="NCBI Taxonomy" id="307972"/>
    <lineage>
        <taxon>Eukaryota</taxon>
        <taxon>Metazoa</taxon>
        <taxon>Echinodermata</taxon>
        <taxon>Eleutherozoa</taxon>
        <taxon>Echinozoa</taxon>
        <taxon>Holothuroidea</taxon>
        <taxon>Aspidochirotacea</taxon>
        <taxon>Aspidochirotida</taxon>
        <taxon>Stichopodidae</taxon>
        <taxon>Apostichopus</taxon>
    </lineage>
</organism>
<dbReference type="Pfam" id="PF00147">
    <property type="entry name" value="Fibrinogen_C"/>
    <property type="match status" value="1"/>
</dbReference>
<dbReference type="SUPFAM" id="SSF56496">
    <property type="entry name" value="Fibrinogen C-terminal domain-like"/>
    <property type="match status" value="1"/>
</dbReference>
<sequence>MQESKEPTTAVTTEPQGTTLGDNARIKEPTTAVTTEPQGTTLGSTIYTCPPNMIYGNCTCEATCEDPKGESACNSTCLGSTGCICKAGLMLNGSDCISASRCSCFVTRPTWLYRMKYDSVIVMRDTKVTVKLCVQRPYRWLYEFFIKHWAAYKDRFGDSRNLWLGNEKLHYLTNQRNYKLRFDITSSSGLARYAEYTDFQIESETSNYTMSELGNEGGNTGYRSMIQRKTIQHHDRDNDAFGNFNCAEKHRSGWWHSNDDCSTCASNSFAIIPIQQQLQISLYE</sequence>
<dbReference type="Proteomes" id="UP000230750">
    <property type="component" value="Unassembled WGS sequence"/>
</dbReference>
<keyword evidence="4" id="KW-1185">Reference proteome</keyword>
<name>A0A2G8K693_STIJA</name>
<dbReference type="Gene3D" id="3.90.215.10">
    <property type="entry name" value="Gamma Fibrinogen, chain A, domain 1"/>
    <property type="match status" value="1"/>
</dbReference>
<dbReference type="SMART" id="SM00186">
    <property type="entry name" value="FBG"/>
    <property type="match status" value="1"/>
</dbReference>
<dbReference type="InterPro" id="IPR002919">
    <property type="entry name" value="TIL_dom"/>
</dbReference>
<dbReference type="Pfam" id="PF01826">
    <property type="entry name" value="TIL"/>
    <property type="match status" value="1"/>
</dbReference>
<dbReference type="SUPFAM" id="SSF57567">
    <property type="entry name" value="Serine protease inhibitors"/>
    <property type="match status" value="1"/>
</dbReference>
<dbReference type="PROSITE" id="PS51406">
    <property type="entry name" value="FIBRINOGEN_C_2"/>
    <property type="match status" value="1"/>
</dbReference>
<proteinExistence type="predicted"/>
<feature type="domain" description="Fibrinogen C-terminal" evidence="2">
    <location>
        <begin position="87"/>
        <end position="267"/>
    </location>
</feature>
<dbReference type="InterPro" id="IPR036056">
    <property type="entry name" value="Fibrinogen-like_C"/>
</dbReference>